<organism evidence="4 5">
    <name type="scientific">Aphanocapsa feldmannii 277cV</name>
    <dbReference type="NCBI Taxonomy" id="2507553"/>
    <lineage>
        <taxon>Bacteria</taxon>
        <taxon>Bacillati</taxon>
        <taxon>Cyanobacteriota</taxon>
        <taxon>Cyanophyceae</taxon>
        <taxon>Oscillatoriophycideae</taxon>
        <taxon>Chroococcales</taxon>
        <taxon>Microcystaceae</taxon>
        <taxon>Aphanocapsa</taxon>
    </lineage>
</organism>
<keyword evidence="2 4" id="KW-0067">ATP-binding</keyword>
<evidence type="ECO:0000259" key="3">
    <source>
        <dbReference type="Pfam" id="PF01695"/>
    </source>
</evidence>
<protein>
    <submittedName>
        <fullName evidence="4">ATP-binding protein</fullName>
    </submittedName>
</protein>
<dbReference type="InterPro" id="IPR047661">
    <property type="entry name" value="IstB"/>
</dbReference>
<keyword evidence="1" id="KW-0547">Nucleotide-binding</keyword>
<dbReference type="InterPro" id="IPR001270">
    <property type="entry name" value="ClpA/B"/>
</dbReference>
<evidence type="ECO:0000313" key="5">
    <source>
        <dbReference type="Proteomes" id="UP000317990"/>
    </source>
</evidence>
<dbReference type="PANTHER" id="PTHR30050">
    <property type="entry name" value="CHROMOSOMAL REPLICATION INITIATOR PROTEIN DNAA"/>
    <property type="match status" value="1"/>
</dbReference>
<gene>
    <name evidence="4" type="ORF">ERJ67_07795</name>
</gene>
<dbReference type="EMBL" id="SRMO01000074">
    <property type="protein sequence ID" value="TGG91603.1"/>
    <property type="molecule type" value="Genomic_DNA"/>
</dbReference>
<feature type="domain" description="IstB-like ATP-binding" evidence="3">
    <location>
        <begin position="12"/>
        <end position="219"/>
    </location>
</feature>
<evidence type="ECO:0000256" key="2">
    <source>
        <dbReference type="ARBA" id="ARBA00022840"/>
    </source>
</evidence>
<feature type="non-terminal residue" evidence="4">
    <location>
        <position position="219"/>
    </location>
</feature>
<dbReference type="GO" id="GO:0006260">
    <property type="term" value="P:DNA replication"/>
    <property type="evidence" value="ECO:0007669"/>
    <property type="project" value="TreeGrafter"/>
</dbReference>
<dbReference type="InterPro" id="IPR028350">
    <property type="entry name" value="DNAC/IstB-like"/>
</dbReference>
<sequence>MAEPPRILLEHHLKKLKLPTFLREYEKLARQCATDGLDHVQFLARLVEMEMIDRERRLVERRIRQARFPVVKQLESFDFKAIPSLNKMLVLDLARGDYIDRRENAILLGPSGVGKTHIALALGLAACQKGLSVRFTTASHLVHEMIEARDEKRLLRLQDQLARVNLLIVDELGYVPLSQTGSELLFDVFSRRYENGATIVTSNLPFQEWTSVFASERLT</sequence>
<dbReference type="InterPro" id="IPR002611">
    <property type="entry name" value="IstB_ATP-bd"/>
</dbReference>
<dbReference type="SUPFAM" id="SSF52540">
    <property type="entry name" value="P-loop containing nucleoside triphosphate hydrolases"/>
    <property type="match status" value="1"/>
</dbReference>
<evidence type="ECO:0000313" key="4">
    <source>
        <dbReference type="EMBL" id="TGG91603.1"/>
    </source>
</evidence>
<proteinExistence type="predicted"/>
<dbReference type="PANTHER" id="PTHR30050:SF4">
    <property type="entry name" value="ATP-BINDING PROTEIN RV3427C IN INSERTION SEQUENCE-RELATED"/>
    <property type="match status" value="1"/>
</dbReference>
<dbReference type="Gene3D" id="3.40.50.300">
    <property type="entry name" value="P-loop containing nucleotide triphosphate hydrolases"/>
    <property type="match status" value="1"/>
</dbReference>
<dbReference type="CDD" id="cd00009">
    <property type="entry name" value="AAA"/>
    <property type="match status" value="1"/>
</dbReference>
<dbReference type="PRINTS" id="PR00300">
    <property type="entry name" value="CLPPROTEASEA"/>
</dbReference>
<comment type="caution">
    <text evidence="4">The sequence shown here is derived from an EMBL/GenBank/DDBJ whole genome shotgun (WGS) entry which is preliminary data.</text>
</comment>
<dbReference type="Pfam" id="PF01695">
    <property type="entry name" value="IstB_IS21"/>
    <property type="match status" value="1"/>
</dbReference>
<dbReference type="Proteomes" id="UP000317990">
    <property type="component" value="Unassembled WGS sequence"/>
</dbReference>
<reference evidence="4 5" key="1">
    <citation type="journal article" date="2019" name="mSystems">
        <title>Life at home and on the roam: Genomic adaptions reflect the dual lifestyle of an intracellular, facultative symbiont.</title>
        <authorList>
            <person name="Burgsdorf I."/>
        </authorList>
    </citation>
    <scope>NUCLEOTIDE SEQUENCE [LARGE SCALE GENOMIC DNA]</scope>
    <source>
        <strain evidence="4">277cV</strain>
    </source>
</reference>
<accession>A0A524RMC5</accession>
<dbReference type="PIRSF" id="PIRSF003073">
    <property type="entry name" value="DNAC_TnpB_IstB"/>
    <property type="match status" value="1"/>
</dbReference>
<dbReference type="GO" id="GO:0005524">
    <property type="term" value="F:ATP binding"/>
    <property type="evidence" value="ECO:0007669"/>
    <property type="project" value="UniProtKB-KW"/>
</dbReference>
<dbReference type="NCBIfam" id="NF038214">
    <property type="entry name" value="IS21_help_AAA"/>
    <property type="match status" value="1"/>
</dbReference>
<dbReference type="AlphaFoldDB" id="A0A524RMC5"/>
<evidence type="ECO:0000256" key="1">
    <source>
        <dbReference type="ARBA" id="ARBA00022741"/>
    </source>
</evidence>
<dbReference type="InterPro" id="IPR027417">
    <property type="entry name" value="P-loop_NTPase"/>
</dbReference>
<name>A0A524RMC5_9CHRO</name>